<comment type="caution">
    <text evidence="2">The sequence shown here is derived from an EMBL/GenBank/DDBJ whole genome shotgun (WGS) entry which is preliminary data.</text>
</comment>
<dbReference type="Proteomes" id="UP000187251">
    <property type="component" value="Unassembled WGS sequence"/>
</dbReference>
<evidence type="ECO:0000313" key="2">
    <source>
        <dbReference type="EMBL" id="OMG93035.1"/>
    </source>
</evidence>
<feature type="coiled-coil region" evidence="1">
    <location>
        <begin position="217"/>
        <end position="244"/>
    </location>
</feature>
<accession>A0A1R1K0V6</accession>
<evidence type="ECO:0000313" key="3">
    <source>
        <dbReference type="Proteomes" id="UP000187251"/>
    </source>
</evidence>
<reference evidence="2 3" key="1">
    <citation type="submission" date="2016-09" db="EMBL/GenBank/DDBJ databases">
        <title>Phylogenomics of Achromobacter.</title>
        <authorList>
            <person name="Jeukens J."/>
            <person name="Freschi L."/>
            <person name="Vincent A.T."/>
            <person name="Emond-Rheault J.-G."/>
            <person name="Kukavica-Ibrulj I."/>
            <person name="Charette S.J."/>
            <person name="Levesque R.C."/>
        </authorList>
    </citation>
    <scope>NUCLEOTIDE SEQUENCE [LARGE SCALE GENOMIC DNA]</scope>
    <source>
        <strain evidence="2 3">AUS488</strain>
    </source>
</reference>
<dbReference type="EMBL" id="MJMN01000001">
    <property type="protein sequence ID" value="OMG93035.1"/>
    <property type="molecule type" value="Genomic_DNA"/>
</dbReference>
<evidence type="ECO:0000256" key="1">
    <source>
        <dbReference type="SAM" id="Coils"/>
    </source>
</evidence>
<gene>
    <name evidence="2" type="ORF">BIZ92_01510</name>
</gene>
<sequence length="248" mass="27500">MVIDADMNEAIGRYIAAGDSANPTVLRWKVSLAYVQGLLSLSFGDRDEAKKQLRWVLDANVESFSVTLLTKPAQAGYLLGLLEAADGDLTAARQTWRQAAVDVQSAMAQYFSAPNLTPAPFVLRETSTAMLFCGRILAADKYSARLAKEPAAFFSNAVNDYLSEIERLTSLALKFENQLLAGPTGNPHSYGSAQTISSQAAQLTELRKYVLALEQSRNEQKIQMEELRQYIADLEENRSNLMQQLKRR</sequence>
<dbReference type="AlphaFoldDB" id="A0A1R1K0V6"/>
<keyword evidence="1" id="KW-0175">Coiled coil</keyword>
<proteinExistence type="predicted"/>
<protein>
    <submittedName>
        <fullName evidence="2">Uncharacterized protein</fullName>
    </submittedName>
</protein>
<name>A0A1R1K0V6_ALCXX</name>
<organism evidence="2 3">
    <name type="scientific">Alcaligenes xylosoxydans xylosoxydans</name>
    <name type="common">Achromobacter xylosoxidans</name>
    <dbReference type="NCBI Taxonomy" id="85698"/>
    <lineage>
        <taxon>Bacteria</taxon>
        <taxon>Pseudomonadati</taxon>
        <taxon>Pseudomonadota</taxon>
        <taxon>Betaproteobacteria</taxon>
        <taxon>Burkholderiales</taxon>
        <taxon>Alcaligenaceae</taxon>
        <taxon>Achromobacter</taxon>
    </lineage>
</organism>